<feature type="non-terminal residue" evidence="1">
    <location>
        <position position="1"/>
    </location>
</feature>
<dbReference type="EMBL" id="JXTC01000081">
    <property type="protein sequence ID" value="PON90698.1"/>
    <property type="molecule type" value="Genomic_DNA"/>
</dbReference>
<dbReference type="InterPro" id="IPR000146">
    <property type="entry name" value="FBPase_class-1"/>
</dbReference>
<reference evidence="2" key="1">
    <citation type="submission" date="2016-06" db="EMBL/GenBank/DDBJ databases">
        <title>Parallel loss of symbiosis genes in relatives of nitrogen-fixing non-legume Parasponia.</title>
        <authorList>
            <person name="Van Velzen R."/>
            <person name="Holmer R."/>
            <person name="Bu F."/>
            <person name="Rutten L."/>
            <person name="Van Zeijl A."/>
            <person name="Liu W."/>
            <person name="Santuari L."/>
            <person name="Cao Q."/>
            <person name="Sharma T."/>
            <person name="Shen D."/>
            <person name="Roswanjaya Y."/>
            <person name="Wardhani T."/>
            <person name="Kalhor M.S."/>
            <person name="Jansen J."/>
            <person name="Van den Hoogen J."/>
            <person name="Gungor B."/>
            <person name="Hartog M."/>
            <person name="Hontelez J."/>
            <person name="Verver J."/>
            <person name="Yang W.-C."/>
            <person name="Schijlen E."/>
            <person name="Repin R."/>
            <person name="Schilthuizen M."/>
            <person name="Schranz E."/>
            <person name="Heidstra R."/>
            <person name="Miyata K."/>
            <person name="Fedorova E."/>
            <person name="Kohlen W."/>
            <person name="Bisseling T."/>
            <person name="Smit S."/>
            <person name="Geurts R."/>
        </authorList>
    </citation>
    <scope>NUCLEOTIDE SEQUENCE [LARGE SCALE GENOMIC DNA]</scope>
    <source>
        <strain evidence="2">cv. RG33-2</strain>
    </source>
</reference>
<dbReference type="PANTHER" id="PTHR11556:SF41">
    <property type="entry name" value="FRUCTOSE-1,6-BISPHOSPHATASE, CYTOSOLIC"/>
    <property type="match status" value="1"/>
</dbReference>
<gene>
    <name evidence="1" type="ORF">TorRG33x02_135550</name>
</gene>
<dbReference type="Gene3D" id="3.40.190.80">
    <property type="match status" value="1"/>
</dbReference>
<evidence type="ECO:0000313" key="1">
    <source>
        <dbReference type="EMBL" id="PON90698.1"/>
    </source>
</evidence>
<dbReference type="SUPFAM" id="SSF56655">
    <property type="entry name" value="Carbohydrate phosphatase"/>
    <property type="match status" value="1"/>
</dbReference>
<sequence length="93" mass="10087">AGLAKTLSDLPGILTSRLAVSTGSGVNSFTSDPSLGNFILTPINIRIPKTKINSVNEGTTRNWDEPIANMSEKCKFPLDDSSPKSFRFIGRYI</sequence>
<dbReference type="STRING" id="63057.A0A2P5EYT5"/>
<keyword evidence="2" id="KW-1185">Reference proteome</keyword>
<dbReference type="GO" id="GO:0042132">
    <property type="term" value="F:fructose 1,6-bisphosphate 1-phosphatase activity"/>
    <property type="evidence" value="ECO:0007669"/>
    <property type="project" value="TreeGrafter"/>
</dbReference>
<dbReference type="GO" id="GO:0005986">
    <property type="term" value="P:sucrose biosynthetic process"/>
    <property type="evidence" value="ECO:0007669"/>
    <property type="project" value="TreeGrafter"/>
</dbReference>
<comment type="caution">
    <text evidence="1">The sequence shown here is derived from an EMBL/GenBank/DDBJ whole genome shotgun (WGS) entry which is preliminary data.</text>
</comment>
<dbReference type="GO" id="GO:0005829">
    <property type="term" value="C:cytosol"/>
    <property type="evidence" value="ECO:0007669"/>
    <property type="project" value="TreeGrafter"/>
</dbReference>
<name>A0A2P5EYT5_TREOI</name>
<dbReference type="GO" id="GO:0006094">
    <property type="term" value="P:gluconeogenesis"/>
    <property type="evidence" value="ECO:0007669"/>
    <property type="project" value="TreeGrafter"/>
</dbReference>
<organism evidence="1 2">
    <name type="scientific">Trema orientale</name>
    <name type="common">Charcoal tree</name>
    <name type="synonym">Celtis orientalis</name>
    <dbReference type="NCBI Taxonomy" id="63057"/>
    <lineage>
        <taxon>Eukaryota</taxon>
        <taxon>Viridiplantae</taxon>
        <taxon>Streptophyta</taxon>
        <taxon>Embryophyta</taxon>
        <taxon>Tracheophyta</taxon>
        <taxon>Spermatophyta</taxon>
        <taxon>Magnoliopsida</taxon>
        <taxon>eudicotyledons</taxon>
        <taxon>Gunneridae</taxon>
        <taxon>Pentapetalae</taxon>
        <taxon>rosids</taxon>
        <taxon>fabids</taxon>
        <taxon>Rosales</taxon>
        <taxon>Cannabaceae</taxon>
        <taxon>Trema</taxon>
    </lineage>
</organism>
<proteinExistence type="predicted"/>
<protein>
    <submittedName>
        <fullName evidence="1">Uncharacterized protein</fullName>
    </submittedName>
</protein>
<dbReference type="AlphaFoldDB" id="A0A2P5EYT5"/>
<evidence type="ECO:0000313" key="2">
    <source>
        <dbReference type="Proteomes" id="UP000237000"/>
    </source>
</evidence>
<dbReference type="GO" id="GO:0006002">
    <property type="term" value="P:fructose 6-phosphate metabolic process"/>
    <property type="evidence" value="ECO:0007669"/>
    <property type="project" value="TreeGrafter"/>
</dbReference>
<dbReference type="PANTHER" id="PTHR11556">
    <property type="entry name" value="FRUCTOSE-1,6-BISPHOSPHATASE-RELATED"/>
    <property type="match status" value="1"/>
</dbReference>
<dbReference type="GO" id="GO:0006000">
    <property type="term" value="P:fructose metabolic process"/>
    <property type="evidence" value="ECO:0007669"/>
    <property type="project" value="TreeGrafter"/>
</dbReference>
<dbReference type="OrthoDB" id="9540059at2759"/>
<accession>A0A2P5EYT5</accession>
<dbReference type="Proteomes" id="UP000237000">
    <property type="component" value="Unassembled WGS sequence"/>
</dbReference>
<dbReference type="InParanoid" id="A0A2P5EYT5"/>
<dbReference type="GO" id="GO:0030388">
    <property type="term" value="P:fructose 1,6-bisphosphate metabolic process"/>
    <property type="evidence" value="ECO:0007669"/>
    <property type="project" value="TreeGrafter"/>
</dbReference>